<dbReference type="InterPro" id="IPR001715">
    <property type="entry name" value="CH_dom"/>
</dbReference>
<keyword evidence="8" id="KW-1185">Reference proteome</keyword>
<keyword evidence="1" id="KW-0479">Metal-binding</keyword>
<dbReference type="Gene3D" id="1.10.238.10">
    <property type="entry name" value="EF-hand"/>
    <property type="match status" value="1"/>
</dbReference>
<dbReference type="CDD" id="cd00051">
    <property type="entry name" value="EFh"/>
    <property type="match status" value="1"/>
</dbReference>
<dbReference type="GO" id="GO:0005884">
    <property type="term" value="C:actin filament"/>
    <property type="evidence" value="ECO:0007669"/>
    <property type="project" value="TreeGrafter"/>
</dbReference>
<dbReference type="PANTHER" id="PTHR19961:SF18">
    <property type="entry name" value="FI19014P1"/>
    <property type="match status" value="1"/>
</dbReference>
<feature type="domain" description="EF-hand" evidence="6">
    <location>
        <begin position="14"/>
        <end position="49"/>
    </location>
</feature>
<keyword evidence="4" id="KW-0009">Actin-binding</keyword>
<evidence type="ECO:0000256" key="4">
    <source>
        <dbReference type="ARBA" id="ARBA00023203"/>
    </source>
</evidence>
<dbReference type="OrthoDB" id="431378at2759"/>
<organism evidence="8">
    <name type="scientific">Salpingoeca rosetta (strain ATCC 50818 / BSB-021)</name>
    <dbReference type="NCBI Taxonomy" id="946362"/>
    <lineage>
        <taxon>Eukaryota</taxon>
        <taxon>Choanoflagellata</taxon>
        <taxon>Craspedida</taxon>
        <taxon>Salpingoecidae</taxon>
        <taxon>Salpingoeca</taxon>
    </lineage>
</organism>
<dbReference type="InterPro" id="IPR002048">
    <property type="entry name" value="EF_hand_dom"/>
</dbReference>
<feature type="domain" description="EF-hand" evidence="6">
    <location>
        <begin position="54"/>
        <end position="85"/>
    </location>
</feature>
<dbReference type="KEGG" id="sre:PTSG_00515"/>
<dbReference type="PROSITE" id="PS00018">
    <property type="entry name" value="EF_HAND_1"/>
    <property type="match status" value="2"/>
</dbReference>
<dbReference type="SMART" id="SM00054">
    <property type="entry name" value="EFh"/>
    <property type="match status" value="2"/>
</dbReference>
<feature type="domain" description="Calponin-homology (CH)" evidence="5">
    <location>
        <begin position="517"/>
        <end position="624"/>
    </location>
</feature>
<dbReference type="FunFam" id="1.10.238.10:FF:000263">
    <property type="entry name" value="plastin-1 isoform X2"/>
    <property type="match status" value="1"/>
</dbReference>
<dbReference type="InterPro" id="IPR018247">
    <property type="entry name" value="EF_Hand_1_Ca_BS"/>
</dbReference>
<dbReference type="FunFam" id="1.10.418.10:FF:000010">
    <property type="entry name" value="Plastin-3 isoform 1"/>
    <property type="match status" value="1"/>
</dbReference>
<dbReference type="SMART" id="SM00033">
    <property type="entry name" value="CH"/>
    <property type="match status" value="4"/>
</dbReference>
<keyword evidence="2" id="KW-0677">Repeat</keyword>
<dbReference type="Pfam" id="PF13499">
    <property type="entry name" value="EF-hand_7"/>
    <property type="match status" value="1"/>
</dbReference>
<dbReference type="Gene3D" id="1.10.418.10">
    <property type="entry name" value="Calponin-like domain"/>
    <property type="match status" value="4"/>
</dbReference>
<dbReference type="FunFam" id="1.10.418.10:FF:000042">
    <property type="entry name" value="Fimbrin, putative"/>
    <property type="match status" value="1"/>
</dbReference>
<dbReference type="InterPro" id="IPR039959">
    <property type="entry name" value="Fimbrin/Plastin"/>
</dbReference>
<dbReference type="FunCoup" id="F2TWP3">
    <property type="interactions" value="999"/>
</dbReference>
<dbReference type="GO" id="GO:0051017">
    <property type="term" value="P:actin filament bundle assembly"/>
    <property type="evidence" value="ECO:0007669"/>
    <property type="project" value="InterPro"/>
</dbReference>
<feature type="domain" description="Calponin-homology (CH)" evidence="5">
    <location>
        <begin position="271"/>
        <end position="376"/>
    </location>
</feature>
<dbReference type="SUPFAM" id="SSF47576">
    <property type="entry name" value="Calponin-homology domain, CH-domain"/>
    <property type="match status" value="1"/>
</dbReference>
<dbReference type="GO" id="GO:0032432">
    <property type="term" value="C:actin filament bundle"/>
    <property type="evidence" value="ECO:0007669"/>
    <property type="project" value="TreeGrafter"/>
</dbReference>
<dbReference type="InterPro" id="IPR001589">
    <property type="entry name" value="Actinin_actin-bd_CS"/>
</dbReference>
<dbReference type="AlphaFoldDB" id="F2TWP3"/>
<feature type="domain" description="Calponin-homology (CH)" evidence="5">
    <location>
        <begin position="395"/>
        <end position="504"/>
    </location>
</feature>
<accession>F2TWP3</accession>
<evidence type="ECO:0000256" key="2">
    <source>
        <dbReference type="ARBA" id="ARBA00022737"/>
    </source>
</evidence>
<dbReference type="GO" id="GO:0051639">
    <property type="term" value="P:actin filament network formation"/>
    <property type="evidence" value="ECO:0007669"/>
    <property type="project" value="TreeGrafter"/>
</dbReference>
<dbReference type="RefSeq" id="XP_004999058.1">
    <property type="nucleotide sequence ID" value="XM_004999001.1"/>
</dbReference>
<gene>
    <name evidence="7" type="ORF">PTSG_00515</name>
</gene>
<dbReference type="PROSITE" id="PS50222">
    <property type="entry name" value="EF_HAND_2"/>
    <property type="match status" value="2"/>
</dbReference>
<dbReference type="GO" id="GO:0051015">
    <property type="term" value="F:actin filament binding"/>
    <property type="evidence" value="ECO:0007669"/>
    <property type="project" value="InterPro"/>
</dbReference>
<dbReference type="GeneID" id="16067886"/>
<dbReference type="PROSITE" id="PS00019">
    <property type="entry name" value="ACTININ_1"/>
    <property type="match status" value="1"/>
</dbReference>
<dbReference type="Pfam" id="PF00307">
    <property type="entry name" value="CH"/>
    <property type="match status" value="4"/>
</dbReference>
<dbReference type="SUPFAM" id="SSF47473">
    <property type="entry name" value="EF-hand"/>
    <property type="match status" value="1"/>
</dbReference>
<dbReference type="GO" id="GO:0005737">
    <property type="term" value="C:cytoplasm"/>
    <property type="evidence" value="ECO:0007669"/>
    <property type="project" value="UniProtKB-ARBA"/>
</dbReference>
<dbReference type="FunFam" id="1.10.418.10:FF:000027">
    <property type="entry name" value="Probable fimbrin"/>
    <property type="match status" value="1"/>
</dbReference>
<keyword evidence="3" id="KW-0106">Calcium</keyword>
<dbReference type="eggNOG" id="KOG0046">
    <property type="taxonomic scope" value="Eukaryota"/>
</dbReference>
<dbReference type="STRING" id="946362.F2TWP3"/>
<protein>
    <submittedName>
        <fullName evidence="7">L-plastin</fullName>
    </submittedName>
</protein>
<dbReference type="CDD" id="cd21301">
    <property type="entry name" value="CH_PLS_rpt4"/>
    <property type="match status" value="1"/>
</dbReference>
<dbReference type="InterPro" id="IPR036872">
    <property type="entry name" value="CH_dom_sf"/>
</dbReference>
<feature type="domain" description="Calponin-homology (CH)" evidence="5">
    <location>
        <begin position="123"/>
        <end position="243"/>
    </location>
</feature>
<dbReference type="EMBL" id="GL832955">
    <property type="protein sequence ID" value="EGD72489.1"/>
    <property type="molecule type" value="Genomic_DNA"/>
</dbReference>
<evidence type="ECO:0000313" key="8">
    <source>
        <dbReference type="Proteomes" id="UP000007799"/>
    </source>
</evidence>
<dbReference type="PANTHER" id="PTHR19961">
    <property type="entry name" value="FIMBRIN/PLASTIN"/>
    <property type="match status" value="1"/>
</dbReference>
<dbReference type="Proteomes" id="UP000007799">
    <property type="component" value="Unassembled WGS sequence"/>
</dbReference>
<dbReference type="PROSITE" id="PS50021">
    <property type="entry name" value="CH"/>
    <property type="match status" value="4"/>
</dbReference>
<evidence type="ECO:0000256" key="1">
    <source>
        <dbReference type="ARBA" id="ARBA00022723"/>
    </source>
</evidence>
<evidence type="ECO:0000259" key="5">
    <source>
        <dbReference type="PROSITE" id="PS50021"/>
    </source>
</evidence>
<dbReference type="OMA" id="WQLMRKN"/>
<evidence type="ECO:0000259" key="6">
    <source>
        <dbReference type="PROSITE" id="PS50222"/>
    </source>
</evidence>
<name>F2TWP3_SALR5</name>
<evidence type="ECO:0000313" key="7">
    <source>
        <dbReference type="EMBL" id="EGD72489.1"/>
    </source>
</evidence>
<dbReference type="InParanoid" id="F2TWP3"/>
<reference evidence="7" key="1">
    <citation type="submission" date="2009-08" db="EMBL/GenBank/DDBJ databases">
        <title>Annotation of Salpingoeca rosetta.</title>
        <authorList>
            <consortium name="The Broad Institute Genome Sequencing Platform"/>
            <person name="Russ C."/>
            <person name="Cuomo C."/>
            <person name="Burger G."/>
            <person name="Gray M.W."/>
            <person name="Holland P.W.H."/>
            <person name="King N."/>
            <person name="Lang F.B.F."/>
            <person name="Roger A.J."/>
            <person name="Ruiz-Trillo I."/>
            <person name="Young S.K."/>
            <person name="Zeng Q."/>
            <person name="Gargeya S."/>
            <person name="Alvarado L."/>
            <person name="Berlin A."/>
            <person name="Chapman S.B."/>
            <person name="Chen Z."/>
            <person name="Freedman E."/>
            <person name="Gellesch M."/>
            <person name="Goldberg J."/>
            <person name="Griggs A."/>
            <person name="Gujja S."/>
            <person name="Heilman E."/>
            <person name="Heiman D."/>
            <person name="Howarth C."/>
            <person name="Mehta T."/>
            <person name="Neiman D."/>
            <person name="Pearson M."/>
            <person name="Roberts A."/>
            <person name="Saif S."/>
            <person name="Shea T."/>
            <person name="Shenoy N."/>
            <person name="Sisk P."/>
            <person name="Stolte C."/>
            <person name="Sykes S."/>
            <person name="White J."/>
            <person name="Yandava C."/>
            <person name="Haas B."/>
            <person name="Nusbaum C."/>
            <person name="Birren B."/>
        </authorList>
    </citation>
    <scope>NUCLEOTIDE SEQUENCE [LARGE SCALE GENOMIC DNA]</scope>
    <source>
        <strain evidence="7">ATCC 50818</strain>
    </source>
</reference>
<dbReference type="InterPro" id="IPR011992">
    <property type="entry name" value="EF-hand-dom_pair"/>
</dbReference>
<dbReference type="GO" id="GO:0005509">
    <property type="term" value="F:calcium ion binding"/>
    <property type="evidence" value="ECO:0007669"/>
    <property type="project" value="InterPro"/>
</dbReference>
<dbReference type="CDD" id="cd21295">
    <property type="entry name" value="CH_PLS_rpt2"/>
    <property type="match status" value="1"/>
</dbReference>
<proteinExistence type="predicted"/>
<dbReference type="CDD" id="cd21298">
    <property type="entry name" value="CH_PLS_rpt3"/>
    <property type="match status" value="1"/>
</dbReference>
<evidence type="ECO:0000256" key="3">
    <source>
        <dbReference type="ARBA" id="ARBA00022837"/>
    </source>
</evidence>
<sequence>MAEVDWKNIELREDELEESREIFKEFDQDGNGNVTVEELDALFKRLGEPVPGYRLREMIAEVDTDKSGTVDFDEFINMMKKARASGGKSASSMYKLTGKVKKLKKLGGNSKASSAETTHSFSEEEAIAFGDWINYSLGEDADLSKKLPLDVSTDAGVEKLFEIVKDGIVLAKLINSAEPGTIDERALNKSNLNSFRIGENQTLVVNSAAAIGVNITNIGPEDLSCGTPHIVLGLLWQIIRIGLFNKINIKECPGLSALLKDGEELKELLALSPEELLLRWVNFHLANAGCFRRINNFGSDIADSEAYTYLLTQIAPREYGFDLSPLDPTDHEERARRVLDEAAKLDCAKFVRPKDIAKGNRKLNLAFVANLFNTWPGLETADEIDPFAEGDIEETREEKTFRNWMNSLGVNPLVHHLYADLNSGLVLLQLIDKIKPGIVNWDKVNKPPFKKLFAQMKMIENCNYAVELGRQLGLSLVGIAGSDIYQGVQKLILGFAWQLMRAYTLKILQQLSGSDKPITDEQVLEFVNQRLSEGGYDTIRSFKDDSIATSRPILNLISTIRPNAFREDMVTAAETDEDKLANAKYTITIARKIGAGVYALPEDIVEVKPKMLLTIFACLQELCMRLQKQ</sequence>